<dbReference type="InterPro" id="IPR043128">
    <property type="entry name" value="Rev_trsase/Diguanyl_cyclase"/>
</dbReference>
<dbReference type="PROSITE" id="PS50887">
    <property type="entry name" value="GGDEF"/>
    <property type="match status" value="1"/>
</dbReference>
<gene>
    <name evidence="4" type="ORF">ACFOX3_05265</name>
</gene>
<evidence type="ECO:0000313" key="5">
    <source>
        <dbReference type="Proteomes" id="UP001595840"/>
    </source>
</evidence>
<evidence type="ECO:0000256" key="2">
    <source>
        <dbReference type="SAM" id="Phobius"/>
    </source>
</evidence>
<feature type="domain" description="GGDEF" evidence="3">
    <location>
        <begin position="382"/>
        <end position="516"/>
    </location>
</feature>
<dbReference type="Pfam" id="PF00990">
    <property type="entry name" value="GGDEF"/>
    <property type="match status" value="1"/>
</dbReference>
<keyword evidence="1" id="KW-0175">Coiled coil</keyword>
<dbReference type="Gene3D" id="3.30.70.270">
    <property type="match status" value="1"/>
</dbReference>
<evidence type="ECO:0000313" key="4">
    <source>
        <dbReference type="EMBL" id="MFC4361702.1"/>
    </source>
</evidence>
<dbReference type="SUPFAM" id="SSF55073">
    <property type="entry name" value="Nucleotide cyclase"/>
    <property type="match status" value="1"/>
</dbReference>
<accession>A0ABV8V1U6</accession>
<sequence>MNRNGLVARLAITTVFAAATVGFVASQVFSKISYVDAINQGEYQIHQLNQTVSATASIAAYLEDEELAKEVVSGLVLNDYIKSAAIVLVKENRLLAGATVEDADNHFDINSPFDKTVKVGSLIIESNKPHIQAIAGQVVTHNLIAIASLSVAVTVAVSFIAYFLITYPIIRMDRDLVHLTPGGSDRLRVPHLHRLSEIGHLSVGINNLLQKYEEQFSLERDLRKQVESLEKKFRMLFEKSISSIVLADKRGNIILANQSFKKMIRKIGLSETHNYGPFLSSIFADGELMIQNIEPNLMSSKSASGDFRLAGKRATDKIWVHVLVTLIVDDYEELVQFTINDISKTKEYIDQLGNRASTDHLTGLLNRQGAEVRLNQFIEENLSFALVLLDLNNFKPVNDVYGHASGDEMLVHVAKQIKQSLRVDDVCARWGGDEFLLGIRDLSEQNAQEIVGNVVARLSEPRRLTGPAKAVSVSAAAGVAFFPGSAKSLPALIKLADAEMYAVKERRDDSVMVGICINAEIAKGIR</sequence>
<protein>
    <submittedName>
        <fullName evidence="4">Diguanylate cyclase domain-containing protein</fullName>
        <ecNumber evidence="4">2.7.7.65</ecNumber>
    </submittedName>
</protein>
<dbReference type="CDD" id="cd00130">
    <property type="entry name" value="PAS"/>
    <property type="match status" value="1"/>
</dbReference>
<dbReference type="PANTHER" id="PTHR44757">
    <property type="entry name" value="DIGUANYLATE CYCLASE DGCP"/>
    <property type="match status" value="1"/>
</dbReference>
<name>A0ABV8V1U6_9GAMM</name>
<keyword evidence="2" id="KW-0472">Membrane</keyword>
<keyword evidence="4" id="KW-0548">Nucleotidyltransferase</keyword>
<keyword evidence="5" id="KW-1185">Reference proteome</keyword>
<evidence type="ECO:0000259" key="3">
    <source>
        <dbReference type="PROSITE" id="PS50887"/>
    </source>
</evidence>
<dbReference type="InterPro" id="IPR000014">
    <property type="entry name" value="PAS"/>
</dbReference>
<feature type="transmembrane region" description="Helical" evidence="2">
    <location>
        <begin position="143"/>
        <end position="165"/>
    </location>
</feature>
<dbReference type="NCBIfam" id="TIGR00229">
    <property type="entry name" value="sensory_box"/>
    <property type="match status" value="1"/>
</dbReference>
<dbReference type="PANTHER" id="PTHR44757:SF2">
    <property type="entry name" value="BIOFILM ARCHITECTURE MAINTENANCE PROTEIN MBAA"/>
    <property type="match status" value="1"/>
</dbReference>
<proteinExistence type="predicted"/>
<dbReference type="InterPro" id="IPR029787">
    <property type="entry name" value="Nucleotide_cyclase"/>
</dbReference>
<dbReference type="CDD" id="cd01949">
    <property type="entry name" value="GGDEF"/>
    <property type="match status" value="1"/>
</dbReference>
<dbReference type="InterPro" id="IPR052155">
    <property type="entry name" value="Biofilm_reg_signaling"/>
</dbReference>
<dbReference type="SMART" id="SM00267">
    <property type="entry name" value="GGDEF"/>
    <property type="match status" value="1"/>
</dbReference>
<dbReference type="InterPro" id="IPR000160">
    <property type="entry name" value="GGDEF_dom"/>
</dbReference>
<dbReference type="NCBIfam" id="TIGR00254">
    <property type="entry name" value="GGDEF"/>
    <property type="match status" value="1"/>
</dbReference>
<dbReference type="EMBL" id="JBHSCX010000003">
    <property type="protein sequence ID" value="MFC4361702.1"/>
    <property type="molecule type" value="Genomic_DNA"/>
</dbReference>
<reference evidence="5" key="1">
    <citation type="journal article" date="2019" name="Int. J. Syst. Evol. Microbiol.">
        <title>The Global Catalogue of Microorganisms (GCM) 10K type strain sequencing project: providing services to taxonomists for standard genome sequencing and annotation.</title>
        <authorList>
            <consortium name="The Broad Institute Genomics Platform"/>
            <consortium name="The Broad Institute Genome Sequencing Center for Infectious Disease"/>
            <person name="Wu L."/>
            <person name="Ma J."/>
        </authorList>
    </citation>
    <scope>NUCLEOTIDE SEQUENCE [LARGE SCALE GENOMIC DNA]</scope>
    <source>
        <strain evidence="5">CECT 8570</strain>
    </source>
</reference>
<comment type="caution">
    <text evidence="4">The sequence shown here is derived from an EMBL/GenBank/DDBJ whole genome shotgun (WGS) entry which is preliminary data.</text>
</comment>
<dbReference type="Gene3D" id="3.30.450.20">
    <property type="entry name" value="PAS domain"/>
    <property type="match status" value="1"/>
</dbReference>
<organism evidence="4 5">
    <name type="scientific">Simiduia curdlanivorans</name>
    <dbReference type="NCBI Taxonomy" id="1492769"/>
    <lineage>
        <taxon>Bacteria</taxon>
        <taxon>Pseudomonadati</taxon>
        <taxon>Pseudomonadota</taxon>
        <taxon>Gammaproteobacteria</taxon>
        <taxon>Cellvibrionales</taxon>
        <taxon>Cellvibrionaceae</taxon>
        <taxon>Simiduia</taxon>
    </lineage>
</organism>
<dbReference type="GO" id="GO:0052621">
    <property type="term" value="F:diguanylate cyclase activity"/>
    <property type="evidence" value="ECO:0007669"/>
    <property type="project" value="UniProtKB-EC"/>
</dbReference>
<keyword evidence="2" id="KW-1133">Transmembrane helix</keyword>
<dbReference type="InterPro" id="IPR035965">
    <property type="entry name" value="PAS-like_dom_sf"/>
</dbReference>
<dbReference type="RefSeq" id="WP_290259354.1">
    <property type="nucleotide sequence ID" value="NZ_JAUFQG010000004.1"/>
</dbReference>
<dbReference type="SUPFAM" id="SSF55785">
    <property type="entry name" value="PYP-like sensor domain (PAS domain)"/>
    <property type="match status" value="1"/>
</dbReference>
<dbReference type="EC" id="2.7.7.65" evidence="4"/>
<dbReference type="Proteomes" id="UP001595840">
    <property type="component" value="Unassembled WGS sequence"/>
</dbReference>
<keyword evidence="4" id="KW-0808">Transferase</keyword>
<evidence type="ECO:0000256" key="1">
    <source>
        <dbReference type="SAM" id="Coils"/>
    </source>
</evidence>
<feature type="coiled-coil region" evidence="1">
    <location>
        <begin position="212"/>
        <end position="239"/>
    </location>
</feature>
<keyword evidence="2" id="KW-0812">Transmembrane</keyword>